<dbReference type="GO" id="GO:0005737">
    <property type="term" value="C:cytoplasm"/>
    <property type="evidence" value="ECO:0007669"/>
    <property type="project" value="UniProtKB-SubCell"/>
</dbReference>
<evidence type="ECO:0000256" key="16">
    <source>
        <dbReference type="PIRSR" id="PIRSR000130-4"/>
    </source>
</evidence>
<evidence type="ECO:0000313" key="19">
    <source>
        <dbReference type="EMBL" id="CAF4463520.1"/>
    </source>
</evidence>
<dbReference type="InterPro" id="IPR000644">
    <property type="entry name" value="CBS_dom"/>
</dbReference>
<evidence type="ECO:0000256" key="17">
    <source>
        <dbReference type="PROSITE-ProRule" id="PRU00703"/>
    </source>
</evidence>
<comment type="similarity">
    <text evidence="2 13">Belongs to the IMPDH/GMPR family.</text>
</comment>
<dbReference type="FunFam" id="3.20.20.70:FF:000424">
    <property type="entry name" value="Inosine-5'-monophosphate dehydrogenase 2"/>
    <property type="match status" value="2"/>
</dbReference>
<comment type="cofactor">
    <cofactor evidence="1 13">
        <name>K(+)</name>
        <dbReference type="ChEBI" id="CHEBI:29103"/>
    </cofactor>
</comment>
<dbReference type="GO" id="GO:0006177">
    <property type="term" value="P:GMP biosynthetic process"/>
    <property type="evidence" value="ECO:0007669"/>
    <property type="project" value="UniProtKB-UniRule"/>
</dbReference>
<feature type="binding site" description="in other chain" evidence="13 16">
    <location>
        <position position="351"/>
    </location>
    <ligand>
        <name>K(+)</name>
        <dbReference type="ChEBI" id="CHEBI:29103"/>
        <note>ligand shared between two tetrameric partners</note>
    </ligand>
</feature>
<dbReference type="Pfam" id="PF00478">
    <property type="entry name" value="IMPDH"/>
    <property type="match status" value="1"/>
</dbReference>
<evidence type="ECO:0000256" key="7">
    <source>
        <dbReference type="ARBA" id="ARBA00023002"/>
    </source>
</evidence>
<dbReference type="PIRSF" id="PIRSF000130">
    <property type="entry name" value="IMPDH"/>
    <property type="match status" value="1"/>
</dbReference>
<dbReference type="GO" id="GO:0000166">
    <property type="term" value="F:nucleotide binding"/>
    <property type="evidence" value="ECO:0007669"/>
    <property type="project" value="UniProtKB-UniRule"/>
</dbReference>
<dbReference type="SUPFAM" id="SSF51412">
    <property type="entry name" value="Inosine monophosphate dehydrogenase (IMPDH)"/>
    <property type="match status" value="1"/>
</dbReference>
<keyword evidence="4 13" id="KW-0332">GMP biosynthesis</keyword>
<dbReference type="GO" id="GO:0003938">
    <property type="term" value="F:IMP dehydrogenase activity"/>
    <property type="evidence" value="ECO:0007669"/>
    <property type="project" value="UniProtKB-UniRule"/>
</dbReference>
<evidence type="ECO:0000313" key="20">
    <source>
        <dbReference type="Proteomes" id="UP000663838"/>
    </source>
</evidence>
<dbReference type="InterPro" id="IPR046342">
    <property type="entry name" value="CBS_dom_sf"/>
</dbReference>
<feature type="active site" description="Thioimidate intermediate" evidence="13 14">
    <location>
        <position position="356"/>
    </location>
</feature>
<dbReference type="PANTHER" id="PTHR11911">
    <property type="entry name" value="INOSINE-5-MONOPHOSPHATE DEHYDROGENASE RELATED"/>
    <property type="match status" value="1"/>
</dbReference>
<dbReference type="SMART" id="SM00116">
    <property type="entry name" value="CBS"/>
    <property type="match status" value="2"/>
</dbReference>
<dbReference type="PROSITE" id="PS00487">
    <property type="entry name" value="IMP_DH_GMP_RED"/>
    <property type="match status" value="1"/>
</dbReference>
<gene>
    <name evidence="19" type="ORF">TOA249_LOCUS331</name>
</gene>
<dbReference type="EMBL" id="CAJOBS010000007">
    <property type="protein sequence ID" value="CAF4463520.1"/>
    <property type="molecule type" value="Genomic_DNA"/>
</dbReference>
<comment type="subunit">
    <text evidence="13">Homotetramer.</text>
</comment>
<sequence>MQNGNGKCDHHNLLSDGLTQKQLFENNDGITYNDFIILPGFINFSSDSVSLQSKLTKAITIKTPFISSPMDTVTESGMAIAMALNGGIGIIHHNCSVEYQASEVRRVKRYEQGFITDPLILAPNNTVADVYAIKKLHGFSGIPVTENGKINSKLLGLITFRDIDFLPKDQWSTIPVSQVMTPIEELVTAKNDLTLKDAYHILQRSKKGSNNTPISNHKFLVGMQNKLYKEMRKLPIIDSNGDLVSLIARTDLEKNRDYPLASKDNRRQLLCGAAIGTRKEDEKRLEALVQVGVDVIVLDSSQGNSIYQINMIKHIKNLYPHIQVIAGNVVTQTQAKNLIEAGADALRVGMGSGSICITQEVMAVGRAQATAVYKVAEYARQFDVPVIADGGISCVGHIVKALTLGANCVMMGSLLAGTQEAPGEYYYQDGVRLKKYRGMGSLDAMNACQELSAASRYYSEGDHVKVAQGVAGSVVDKGSIHRFIGGYLYTGVQKSFQDIGCQSVKQLHDDSQKGIIRVENRTASAQLEGGVHNLHSYEKKLF</sequence>
<keyword evidence="8 13" id="KW-0520">NAD</keyword>
<dbReference type="SMART" id="SM01240">
    <property type="entry name" value="IMPDH"/>
    <property type="match status" value="1"/>
</dbReference>
<dbReference type="CDD" id="cd04601">
    <property type="entry name" value="CBS_pair_IMPDH"/>
    <property type="match status" value="1"/>
</dbReference>
<dbReference type="EC" id="1.1.1.205" evidence="13"/>
<evidence type="ECO:0000256" key="8">
    <source>
        <dbReference type="ARBA" id="ARBA00023027"/>
    </source>
</evidence>
<comment type="caution">
    <text evidence="19">The sequence shown here is derived from an EMBL/GenBank/DDBJ whole genome shotgun (WGS) entry which is preliminary data.</text>
</comment>
<evidence type="ECO:0000256" key="13">
    <source>
        <dbReference type="HAMAP-Rule" id="MF_03156"/>
    </source>
</evidence>
<dbReference type="CDD" id="cd00381">
    <property type="entry name" value="IMPDH"/>
    <property type="match status" value="1"/>
</dbReference>
<dbReference type="UniPathway" id="UPA00601">
    <property type="reaction ID" value="UER00295"/>
</dbReference>
<evidence type="ECO:0000256" key="12">
    <source>
        <dbReference type="ARBA" id="ARBA00048028"/>
    </source>
</evidence>
<organism evidence="19 20">
    <name type="scientific">Rotaria socialis</name>
    <dbReference type="NCBI Taxonomy" id="392032"/>
    <lineage>
        <taxon>Eukaryota</taxon>
        <taxon>Metazoa</taxon>
        <taxon>Spiralia</taxon>
        <taxon>Gnathifera</taxon>
        <taxon>Rotifera</taxon>
        <taxon>Eurotatoria</taxon>
        <taxon>Bdelloidea</taxon>
        <taxon>Philodinida</taxon>
        <taxon>Philodinidae</taxon>
        <taxon>Rotaria</taxon>
    </lineage>
</organism>
<reference evidence="19" key="1">
    <citation type="submission" date="2021-02" db="EMBL/GenBank/DDBJ databases">
        <authorList>
            <person name="Nowell W R."/>
        </authorList>
    </citation>
    <scope>NUCLEOTIDE SEQUENCE</scope>
</reference>
<keyword evidence="13" id="KW-0963">Cytoplasm</keyword>
<keyword evidence="3 13" id="KW-0479">Metal-binding</keyword>
<dbReference type="HAMAP" id="MF_01964">
    <property type="entry name" value="IMPDH"/>
    <property type="match status" value="1"/>
</dbReference>
<keyword evidence="6 13" id="KW-0630">Potassium</keyword>
<dbReference type="PANTHER" id="PTHR11911:SF111">
    <property type="entry name" value="INOSINE-5'-MONOPHOSPHATE DEHYDROGENASE"/>
    <property type="match status" value="1"/>
</dbReference>
<evidence type="ECO:0000256" key="14">
    <source>
        <dbReference type="PIRSR" id="PIRSR000130-1"/>
    </source>
</evidence>
<comment type="caution">
    <text evidence="13">Lacks conserved residue(s) required for the propagation of feature annotation.</text>
</comment>
<evidence type="ECO:0000256" key="2">
    <source>
        <dbReference type="ARBA" id="ARBA00005502"/>
    </source>
</evidence>
<dbReference type="Gene3D" id="3.20.20.70">
    <property type="entry name" value="Aldolase class I"/>
    <property type="match status" value="1"/>
</dbReference>
<dbReference type="InterPro" id="IPR013785">
    <property type="entry name" value="Aldolase_TIM"/>
</dbReference>
<dbReference type="InterPro" id="IPR001093">
    <property type="entry name" value="IMP_DH_GMPRt"/>
</dbReference>
<feature type="binding site" evidence="13 15">
    <location>
        <begin position="299"/>
        <end position="301"/>
    </location>
    <ligand>
        <name>NAD(+)</name>
        <dbReference type="ChEBI" id="CHEBI:57540"/>
    </ligand>
</feature>
<dbReference type="SUPFAM" id="SSF54631">
    <property type="entry name" value="CBS-domain pair"/>
    <property type="match status" value="1"/>
</dbReference>
<evidence type="ECO:0000256" key="9">
    <source>
        <dbReference type="ARBA" id="ARBA00023122"/>
    </source>
</evidence>
<dbReference type="GO" id="GO:0046872">
    <property type="term" value="F:metal ion binding"/>
    <property type="evidence" value="ECO:0007669"/>
    <property type="project" value="UniProtKB-UniRule"/>
</dbReference>
<dbReference type="PROSITE" id="PS51371">
    <property type="entry name" value="CBS"/>
    <property type="match status" value="2"/>
</dbReference>
<evidence type="ECO:0000256" key="15">
    <source>
        <dbReference type="PIRSR" id="PIRSR000130-3"/>
    </source>
</evidence>
<evidence type="ECO:0000256" key="3">
    <source>
        <dbReference type="ARBA" id="ARBA00022723"/>
    </source>
</evidence>
<evidence type="ECO:0000256" key="4">
    <source>
        <dbReference type="ARBA" id="ARBA00022749"/>
    </source>
</evidence>
<feature type="binding site" evidence="13 15">
    <location>
        <begin position="349"/>
        <end position="351"/>
    </location>
    <ligand>
        <name>NAD(+)</name>
        <dbReference type="ChEBI" id="CHEBI:57540"/>
    </ligand>
</feature>
<comment type="function">
    <text evidence="11">Catalyzes the conversion of inosine 5'-phosphate (IMP) to xanthosine 5'-phosphate (XMP), the first committed and rate-limiting step in the de novo synthesis of guanine nucleotides, and therefore plays an important role in the regulation of cell growth. Could also have a single-stranded nucleic acid-binding activity and could play a role in RNA and/or DNA metabolism. It may also have a role in the development of malignancy and the growth progression of some tumors.</text>
</comment>
<keyword evidence="9 17" id="KW-0129">CBS domain</keyword>
<evidence type="ECO:0000256" key="10">
    <source>
        <dbReference type="ARBA" id="ARBA00024330"/>
    </source>
</evidence>
<protein>
    <recommendedName>
        <fullName evidence="13">Inosine-5'-monophosphate dehydrogenase</fullName>
        <shortName evidence="13">IMP dehydrogenase</shortName>
        <shortName evidence="13">IMPD</shortName>
        <shortName evidence="13">IMPDH</shortName>
        <ecNumber evidence="13">1.1.1.205</ecNumber>
    </recommendedName>
</protein>
<feature type="binding site" evidence="13">
    <location>
        <begin position="436"/>
        <end position="440"/>
    </location>
    <ligand>
        <name>IMP</name>
        <dbReference type="ChEBI" id="CHEBI:58053"/>
    </ligand>
</feature>
<dbReference type="Proteomes" id="UP000663838">
    <property type="component" value="Unassembled WGS sequence"/>
</dbReference>
<dbReference type="Pfam" id="PF00571">
    <property type="entry name" value="CBS"/>
    <property type="match status" value="1"/>
</dbReference>
<keyword evidence="7 13" id="KW-0560">Oxidoreductase</keyword>
<feature type="binding site" evidence="13">
    <location>
        <position position="524"/>
    </location>
    <ligand>
        <name>K(+)</name>
        <dbReference type="ChEBI" id="CHEBI:29103"/>
        <note>ligand shared between two tetrameric partners</note>
    </ligand>
</feature>
<feature type="active site" description="Proton acceptor" evidence="13 14">
    <location>
        <position position="456"/>
    </location>
</feature>
<evidence type="ECO:0000256" key="1">
    <source>
        <dbReference type="ARBA" id="ARBA00001958"/>
    </source>
</evidence>
<evidence type="ECO:0000256" key="6">
    <source>
        <dbReference type="ARBA" id="ARBA00022958"/>
    </source>
</evidence>
<proteinExistence type="inferred from homology"/>
<feature type="binding site" evidence="13">
    <location>
        <begin position="412"/>
        <end position="413"/>
    </location>
    <ligand>
        <name>IMP</name>
        <dbReference type="ChEBI" id="CHEBI:58053"/>
    </ligand>
</feature>
<feature type="binding site" evidence="13">
    <location>
        <begin position="389"/>
        <end position="391"/>
    </location>
    <ligand>
        <name>IMP</name>
        <dbReference type="ChEBI" id="CHEBI:58053"/>
    </ligand>
</feature>
<dbReference type="AlphaFoldDB" id="A0A820STA7"/>
<comment type="catalytic activity">
    <reaction evidence="12 13">
        <text>IMP + NAD(+) + H2O = XMP + NADH + H(+)</text>
        <dbReference type="Rhea" id="RHEA:11708"/>
        <dbReference type="ChEBI" id="CHEBI:15377"/>
        <dbReference type="ChEBI" id="CHEBI:15378"/>
        <dbReference type="ChEBI" id="CHEBI:57464"/>
        <dbReference type="ChEBI" id="CHEBI:57540"/>
        <dbReference type="ChEBI" id="CHEBI:57945"/>
        <dbReference type="ChEBI" id="CHEBI:58053"/>
        <dbReference type="EC" id="1.1.1.205"/>
    </reaction>
</comment>
<comment type="activity regulation">
    <text evidence="13">Mycophenolic acid (MPA) is a non-competitive inhibitor that prevents formation of the closed enzyme conformation by binding to the same site as the amobile flap. In contrast, mizoribine monophosphate (MZP) is a competitive inhibitor that induces the closed conformation. MPA is a potent inhibitor of mammalian IMPDHs but a poor inhibitor of the bacterial enzymes. MZP is a more potent inhibitor of bacterial IMPDH.</text>
</comment>
<accession>A0A820STA7</accession>
<feature type="binding site" evidence="13">
    <location>
        <position position="354"/>
    </location>
    <ligand>
        <name>IMP</name>
        <dbReference type="ChEBI" id="CHEBI:58053"/>
    </ligand>
</feature>
<feature type="binding site" description="in other chain" evidence="13 16">
    <location>
        <position position="353"/>
    </location>
    <ligand>
        <name>K(+)</name>
        <dbReference type="ChEBI" id="CHEBI:29103"/>
        <note>ligand shared between two tetrameric partners</note>
    </ligand>
</feature>
<keyword evidence="5 13" id="KW-0658">Purine biosynthesis</keyword>
<feature type="binding site" description="in other chain" evidence="13 16">
    <location>
        <position position="356"/>
    </location>
    <ligand>
        <name>K(+)</name>
        <dbReference type="ChEBI" id="CHEBI:29103"/>
        <note>ligand shared between two tetrameric partners</note>
    </ligand>
</feature>
<evidence type="ECO:0000256" key="5">
    <source>
        <dbReference type="ARBA" id="ARBA00022755"/>
    </source>
</evidence>
<name>A0A820STA7_9BILA</name>
<comment type="subcellular location">
    <subcellularLocation>
        <location evidence="13">Cytoplasm</location>
    </subcellularLocation>
</comment>
<evidence type="ECO:0000256" key="11">
    <source>
        <dbReference type="ARBA" id="ARBA00046101"/>
    </source>
</evidence>
<dbReference type="GO" id="GO:0006183">
    <property type="term" value="P:GTP biosynthetic process"/>
    <property type="evidence" value="ECO:0007669"/>
    <property type="project" value="TreeGrafter"/>
</dbReference>
<evidence type="ECO:0000259" key="18">
    <source>
        <dbReference type="PROSITE" id="PS51371"/>
    </source>
</evidence>
<feature type="domain" description="CBS" evidence="18">
    <location>
        <begin position="114"/>
        <end position="173"/>
    </location>
</feature>
<feature type="domain" description="CBS" evidence="18">
    <location>
        <begin position="180"/>
        <end position="262"/>
    </location>
</feature>
<dbReference type="InterPro" id="IPR005990">
    <property type="entry name" value="IMP_DH"/>
</dbReference>
<dbReference type="InterPro" id="IPR015875">
    <property type="entry name" value="IMP_DH/GMP_Rdtase_CS"/>
</dbReference>
<comment type="pathway">
    <text evidence="10 13">Purine metabolism; XMP biosynthesis via de novo pathway; XMP from IMP: step 1/1.</text>
</comment>
<feature type="binding site" evidence="13">
    <location>
        <position position="468"/>
    </location>
    <ligand>
        <name>IMP</name>
        <dbReference type="ChEBI" id="CHEBI:58053"/>
    </ligand>
</feature>